<reference evidence="1 2" key="1">
    <citation type="journal article" date="2012" name="J. Bacteriol.">
        <title>Complete genome sequence of Mycoplasma haemocanis strain Illinois.</title>
        <authorList>
            <person name="do Nascimento N.C."/>
            <person name="Guimaraes A.M."/>
            <person name="Santos A.P."/>
            <person name="Sanmiguel P.J."/>
            <person name="Messick J.B."/>
        </authorList>
    </citation>
    <scope>NUCLEOTIDE SEQUENCE [LARGE SCALE GENOMIC DNA]</scope>
    <source>
        <strain evidence="1 2">Illinois</strain>
    </source>
</reference>
<dbReference type="EMBL" id="CP003199">
    <property type="protein sequence ID" value="AEW45235.1"/>
    <property type="molecule type" value="Genomic_DNA"/>
</dbReference>
<protein>
    <submittedName>
        <fullName evidence="1">Uncharacterized protein</fullName>
    </submittedName>
</protein>
<evidence type="ECO:0000313" key="1">
    <source>
        <dbReference type="EMBL" id="AEW45235.1"/>
    </source>
</evidence>
<dbReference type="KEGG" id="mhe:MHC_01845"/>
<dbReference type="HOGENOM" id="CLU_2247036_0_0_14"/>
<proteinExistence type="predicted"/>
<dbReference type="Proteomes" id="UP000009135">
    <property type="component" value="Chromosome"/>
</dbReference>
<dbReference type="STRING" id="1111676.MHC_01845"/>
<dbReference type="AlphaFoldDB" id="H6N6G3"/>
<organism evidence="1 2">
    <name type="scientific">Mycoplasma haemocanis (strain Illinois)</name>
    <dbReference type="NCBI Taxonomy" id="1111676"/>
    <lineage>
        <taxon>Bacteria</taxon>
        <taxon>Bacillati</taxon>
        <taxon>Mycoplasmatota</taxon>
        <taxon>Mollicutes</taxon>
        <taxon>Mycoplasmataceae</taxon>
        <taxon>Mycoplasma</taxon>
    </lineage>
</organism>
<name>H6N6G3_MYCHN</name>
<gene>
    <name evidence="1" type="ordered locus">MHC_01845</name>
</gene>
<accession>H6N6G3</accession>
<evidence type="ECO:0000313" key="2">
    <source>
        <dbReference type="Proteomes" id="UP000009135"/>
    </source>
</evidence>
<sequence length="104" mass="12438">MDLGLWLMDMLYDDINRFSFVYMFRSVLVFNQKFLNYLSRALSSLGDEIPPNRRSVRKFVEALSEFLNLRFALMFLVLTIHSIETLDLMIKLLCFLTKRFSKRL</sequence>
<keyword evidence="2" id="KW-1185">Reference proteome</keyword>